<feature type="domain" description="S1 motif" evidence="5">
    <location>
        <begin position="187"/>
        <end position="251"/>
    </location>
</feature>
<dbReference type="InterPro" id="IPR050437">
    <property type="entry name" value="Ribos_protein_bS1-like"/>
</dbReference>
<evidence type="ECO:0000256" key="3">
    <source>
        <dbReference type="ARBA" id="ARBA00023274"/>
    </source>
</evidence>
<dbReference type="GO" id="GO:0003735">
    <property type="term" value="F:structural constituent of ribosome"/>
    <property type="evidence" value="ECO:0007669"/>
    <property type="project" value="TreeGrafter"/>
</dbReference>
<dbReference type="InterPro" id="IPR012340">
    <property type="entry name" value="NA-bd_OB-fold"/>
</dbReference>
<evidence type="ECO:0000256" key="4">
    <source>
        <dbReference type="SAM" id="MobiDB-lite"/>
    </source>
</evidence>
<dbReference type="FunFam" id="2.40.50.140:FF:000102">
    <property type="entry name" value="30S ribosomal protein S1"/>
    <property type="match status" value="1"/>
</dbReference>
<dbReference type="InterPro" id="IPR003029">
    <property type="entry name" value="S1_domain"/>
</dbReference>
<name>A0AAW2SMM1_SESRA</name>
<evidence type="ECO:0000259" key="5">
    <source>
        <dbReference type="PROSITE" id="PS50126"/>
    </source>
</evidence>
<dbReference type="GO" id="GO:0006412">
    <property type="term" value="P:translation"/>
    <property type="evidence" value="ECO:0007669"/>
    <property type="project" value="TreeGrafter"/>
</dbReference>
<dbReference type="PROSITE" id="PS50126">
    <property type="entry name" value="S1"/>
    <property type="match status" value="3"/>
</dbReference>
<reference evidence="6" key="1">
    <citation type="submission" date="2020-06" db="EMBL/GenBank/DDBJ databases">
        <authorList>
            <person name="Li T."/>
            <person name="Hu X."/>
            <person name="Zhang T."/>
            <person name="Song X."/>
            <person name="Zhang H."/>
            <person name="Dai N."/>
            <person name="Sheng W."/>
            <person name="Hou X."/>
            <person name="Wei L."/>
        </authorList>
    </citation>
    <scope>NUCLEOTIDE SEQUENCE</scope>
    <source>
        <strain evidence="6">G02</strain>
        <tissue evidence="6">Leaf</tissue>
    </source>
</reference>
<comment type="similarity">
    <text evidence="1">Belongs to the bacterial ribosomal protein bS1 family.</text>
</comment>
<dbReference type="GO" id="GO:0009570">
    <property type="term" value="C:chloroplast stroma"/>
    <property type="evidence" value="ECO:0007669"/>
    <property type="project" value="TreeGrafter"/>
</dbReference>
<accession>A0AAW2SMM1</accession>
<dbReference type="SUPFAM" id="SSF50249">
    <property type="entry name" value="Nucleic acid-binding proteins"/>
    <property type="match status" value="3"/>
</dbReference>
<feature type="domain" description="S1 motif" evidence="5">
    <location>
        <begin position="99"/>
        <end position="169"/>
    </location>
</feature>
<dbReference type="Pfam" id="PF00575">
    <property type="entry name" value="S1"/>
    <property type="match status" value="2"/>
</dbReference>
<dbReference type="Gene3D" id="2.40.50.140">
    <property type="entry name" value="Nucleic acid-binding proteins"/>
    <property type="match status" value="3"/>
</dbReference>
<evidence type="ECO:0000256" key="2">
    <source>
        <dbReference type="ARBA" id="ARBA00022980"/>
    </source>
</evidence>
<feature type="region of interest" description="Disordered" evidence="4">
    <location>
        <begin position="378"/>
        <end position="403"/>
    </location>
</feature>
<proteinExistence type="inferred from homology"/>
<evidence type="ECO:0000256" key="1">
    <source>
        <dbReference type="ARBA" id="ARBA00006767"/>
    </source>
</evidence>
<dbReference type="FunFam" id="2.40.50.140:FF:000162">
    <property type="entry name" value="30S ribosomal protein S1, chloroplastic"/>
    <property type="match status" value="1"/>
</dbReference>
<dbReference type="GO" id="GO:1990904">
    <property type="term" value="C:ribonucleoprotein complex"/>
    <property type="evidence" value="ECO:0007669"/>
    <property type="project" value="UniProtKB-KW"/>
</dbReference>
<reference evidence="6" key="2">
    <citation type="journal article" date="2024" name="Plant">
        <title>Genomic evolution and insights into agronomic trait innovations of Sesamum species.</title>
        <authorList>
            <person name="Miao H."/>
            <person name="Wang L."/>
            <person name="Qu L."/>
            <person name="Liu H."/>
            <person name="Sun Y."/>
            <person name="Le M."/>
            <person name="Wang Q."/>
            <person name="Wei S."/>
            <person name="Zheng Y."/>
            <person name="Lin W."/>
            <person name="Duan Y."/>
            <person name="Cao H."/>
            <person name="Xiong S."/>
            <person name="Wang X."/>
            <person name="Wei L."/>
            <person name="Li C."/>
            <person name="Ma Q."/>
            <person name="Ju M."/>
            <person name="Zhao R."/>
            <person name="Li G."/>
            <person name="Mu C."/>
            <person name="Tian Q."/>
            <person name="Mei H."/>
            <person name="Zhang T."/>
            <person name="Gao T."/>
            <person name="Zhang H."/>
        </authorList>
    </citation>
    <scope>NUCLEOTIDE SEQUENCE</scope>
    <source>
        <strain evidence="6">G02</strain>
    </source>
</reference>
<comment type="caution">
    <text evidence="6">The sequence shown here is derived from an EMBL/GenBank/DDBJ whole genome shotgun (WGS) entry which is preliminary data.</text>
</comment>
<evidence type="ECO:0000313" key="6">
    <source>
        <dbReference type="EMBL" id="KAL0393345.1"/>
    </source>
</evidence>
<dbReference type="PANTHER" id="PTHR10724:SF7">
    <property type="entry name" value="SMALL RIBOSOMAL SUBUNIT PROTEIN BS1C"/>
    <property type="match status" value="1"/>
</dbReference>
<dbReference type="PANTHER" id="PTHR10724">
    <property type="entry name" value="30S RIBOSOMAL PROTEIN S1"/>
    <property type="match status" value="1"/>
</dbReference>
<dbReference type="AlphaFoldDB" id="A0AAW2SMM1"/>
<sequence>MASLAQQFGGLKCPPISTTMNKFSSSKNHCYTLLPRRRSIISAASPVLADAQTRERMKLKEMFEDAYERCRTAPMEGVAFTIDDFHSAIEKYDFDSEIGTKVKGMVFNTDANGALVDITAKSSAYLSVKEACIHNIRHVQEAGIVPGMREEFVIIGENEADDSLILSLRSIQYDLAWERCRQLQAEDVVVKGKVVGANKGGIVALVEGLRGFVPFSQISTKSTAEELLEKELPLKFVEVDEEQSRLVLSNRKAMADSQAQLGIGSVVIGTVQSLKPYGAFIDIGGINGLLHVSQISHDRVSDCYRSSACHDRERGRVSLSTKKLEPTPGDMIRNPKLVFEKAEEMAQTFRQRIAQAEAMARADMLRFQSESGLTLSSEGILGPLSSDLPAEGLDLSELPPAED</sequence>
<gene>
    <name evidence="6" type="ORF">Sradi_2557300</name>
</gene>
<feature type="domain" description="S1 motif" evidence="5">
    <location>
        <begin position="264"/>
        <end position="322"/>
    </location>
</feature>
<dbReference type="EMBL" id="JACGWJ010000010">
    <property type="protein sequence ID" value="KAL0393345.1"/>
    <property type="molecule type" value="Genomic_DNA"/>
</dbReference>
<dbReference type="GO" id="GO:0003729">
    <property type="term" value="F:mRNA binding"/>
    <property type="evidence" value="ECO:0007669"/>
    <property type="project" value="TreeGrafter"/>
</dbReference>
<dbReference type="SMART" id="SM00316">
    <property type="entry name" value="S1"/>
    <property type="match status" value="3"/>
</dbReference>
<dbReference type="GO" id="GO:0005840">
    <property type="term" value="C:ribosome"/>
    <property type="evidence" value="ECO:0007669"/>
    <property type="project" value="UniProtKB-KW"/>
</dbReference>
<keyword evidence="3" id="KW-0687">Ribonucleoprotein</keyword>
<organism evidence="6">
    <name type="scientific">Sesamum radiatum</name>
    <name type="common">Black benniseed</name>
    <dbReference type="NCBI Taxonomy" id="300843"/>
    <lineage>
        <taxon>Eukaryota</taxon>
        <taxon>Viridiplantae</taxon>
        <taxon>Streptophyta</taxon>
        <taxon>Embryophyta</taxon>
        <taxon>Tracheophyta</taxon>
        <taxon>Spermatophyta</taxon>
        <taxon>Magnoliopsida</taxon>
        <taxon>eudicotyledons</taxon>
        <taxon>Gunneridae</taxon>
        <taxon>Pentapetalae</taxon>
        <taxon>asterids</taxon>
        <taxon>lamiids</taxon>
        <taxon>Lamiales</taxon>
        <taxon>Pedaliaceae</taxon>
        <taxon>Sesamum</taxon>
    </lineage>
</organism>
<keyword evidence="2 6" id="KW-0689">Ribosomal protein</keyword>
<protein>
    <submittedName>
        <fullName evidence="6">30S ribosomal protein S1, chloroplastic</fullName>
    </submittedName>
</protein>